<dbReference type="GO" id="GO:0005762">
    <property type="term" value="C:mitochondrial large ribosomal subunit"/>
    <property type="evidence" value="ECO:0007669"/>
    <property type="project" value="TreeGrafter"/>
</dbReference>
<dbReference type="PANTHER" id="PTHR15680:SF9">
    <property type="entry name" value="LARGE RIBOSOMAL SUBUNIT PROTEIN BL19M"/>
    <property type="match status" value="1"/>
</dbReference>
<accession>A0A9W9NP58</accession>
<evidence type="ECO:0000256" key="1">
    <source>
        <dbReference type="ARBA" id="ARBA00005781"/>
    </source>
</evidence>
<dbReference type="GO" id="GO:0006412">
    <property type="term" value="P:translation"/>
    <property type="evidence" value="ECO:0007669"/>
    <property type="project" value="InterPro"/>
</dbReference>
<reference evidence="5" key="2">
    <citation type="journal article" date="2023" name="IMA Fungus">
        <title>Comparative genomic study of the Penicillium genus elucidates a diverse pangenome and 15 lateral gene transfer events.</title>
        <authorList>
            <person name="Petersen C."/>
            <person name="Sorensen T."/>
            <person name="Nielsen M.R."/>
            <person name="Sondergaard T.E."/>
            <person name="Sorensen J.L."/>
            <person name="Fitzpatrick D.A."/>
            <person name="Frisvad J.C."/>
            <person name="Nielsen K.L."/>
        </authorList>
    </citation>
    <scope>NUCLEOTIDE SEQUENCE</scope>
    <source>
        <strain evidence="5">IBT 19713</strain>
    </source>
</reference>
<dbReference type="RefSeq" id="XP_058327604.1">
    <property type="nucleotide sequence ID" value="XM_058477259.1"/>
</dbReference>
<dbReference type="AlphaFoldDB" id="A0A9W9NP58"/>
<reference evidence="5" key="1">
    <citation type="submission" date="2022-11" db="EMBL/GenBank/DDBJ databases">
        <authorList>
            <person name="Petersen C."/>
        </authorList>
    </citation>
    <scope>NUCLEOTIDE SEQUENCE</scope>
    <source>
        <strain evidence="5">IBT 19713</strain>
    </source>
</reference>
<protein>
    <recommendedName>
        <fullName evidence="7">Ribosomal protein L19</fullName>
    </recommendedName>
</protein>
<dbReference type="GO" id="GO:0003735">
    <property type="term" value="F:structural constituent of ribosome"/>
    <property type="evidence" value="ECO:0007669"/>
    <property type="project" value="InterPro"/>
</dbReference>
<dbReference type="InterPro" id="IPR038657">
    <property type="entry name" value="Ribosomal_bL19_sf"/>
</dbReference>
<dbReference type="InterPro" id="IPR001857">
    <property type="entry name" value="Ribosomal_bL19"/>
</dbReference>
<sequence length="223" mass="25616">MASLPTMRPLGCLRSLLRTREAMQPNLNCRWISTAYSKRPERVPLPQTSPNNSFLRFPSDSNRKMVTPKPVKIYPAPPSARKACKDPIAKVTESQLQVLDPKGERKALFDYRRNPRSVKPGDIIRVTFKNGDPFNGVVLSIRLRGIDTSVLLRNELTRVAVEMSVKVFSPNVQGVEIVERAKRKPRRARLYYMRSRKHDRRSVENVVAAYVRQKKAFMSGRRQ</sequence>
<dbReference type="GeneID" id="83204562"/>
<dbReference type="Proteomes" id="UP001150941">
    <property type="component" value="Unassembled WGS sequence"/>
</dbReference>
<evidence type="ECO:0000256" key="2">
    <source>
        <dbReference type="ARBA" id="ARBA00022980"/>
    </source>
</evidence>
<dbReference type="Pfam" id="PF01245">
    <property type="entry name" value="Ribosomal_L19"/>
    <property type="match status" value="1"/>
</dbReference>
<dbReference type="OrthoDB" id="432645at2759"/>
<evidence type="ECO:0000256" key="4">
    <source>
        <dbReference type="SAM" id="MobiDB-lite"/>
    </source>
</evidence>
<dbReference type="EMBL" id="JAPQKS010000006">
    <property type="protein sequence ID" value="KAJ5223421.1"/>
    <property type="molecule type" value="Genomic_DNA"/>
</dbReference>
<dbReference type="SUPFAM" id="SSF50104">
    <property type="entry name" value="Translation proteins SH3-like domain"/>
    <property type="match status" value="1"/>
</dbReference>
<comment type="caution">
    <text evidence="5">The sequence shown here is derived from an EMBL/GenBank/DDBJ whole genome shotgun (WGS) entry which is preliminary data.</text>
</comment>
<evidence type="ECO:0000313" key="5">
    <source>
        <dbReference type="EMBL" id="KAJ5223421.1"/>
    </source>
</evidence>
<gene>
    <name evidence="5" type="ORF">N7468_007963</name>
</gene>
<comment type="similarity">
    <text evidence="1">Belongs to the bacterial ribosomal protein bL19 family.</text>
</comment>
<dbReference type="PANTHER" id="PTHR15680">
    <property type="entry name" value="RIBOSOMAL PROTEIN L19"/>
    <property type="match status" value="1"/>
</dbReference>
<name>A0A9W9NP58_9EURO</name>
<keyword evidence="3" id="KW-0687">Ribonucleoprotein</keyword>
<keyword evidence="6" id="KW-1185">Reference proteome</keyword>
<proteinExistence type="inferred from homology"/>
<evidence type="ECO:0000313" key="6">
    <source>
        <dbReference type="Proteomes" id="UP001150941"/>
    </source>
</evidence>
<organism evidence="5 6">
    <name type="scientific">Penicillium chermesinum</name>
    <dbReference type="NCBI Taxonomy" id="63820"/>
    <lineage>
        <taxon>Eukaryota</taxon>
        <taxon>Fungi</taxon>
        <taxon>Dikarya</taxon>
        <taxon>Ascomycota</taxon>
        <taxon>Pezizomycotina</taxon>
        <taxon>Eurotiomycetes</taxon>
        <taxon>Eurotiomycetidae</taxon>
        <taxon>Eurotiales</taxon>
        <taxon>Aspergillaceae</taxon>
        <taxon>Penicillium</taxon>
    </lineage>
</organism>
<evidence type="ECO:0000256" key="3">
    <source>
        <dbReference type="ARBA" id="ARBA00023274"/>
    </source>
</evidence>
<feature type="region of interest" description="Disordered" evidence="4">
    <location>
        <begin position="42"/>
        <end position="61"/>
    </location>
</feature>
<dbReference type="InterPro" id="IPR008991">
    <property type="entry name" value="Translation_prot_SH3-like_sf"/>
</dbReference>
<evidence type="ECO:0008006" key="7">
    <source>
        <dbReference type="Google" id="ProtNLM"/>
    </source>
</evidence>
<keyword evidence="2" id="KW-0689">Ribosomal protein</keyword>
<dbReference type="Gene3D" id="2.30.30.790">
    <property type="match status" value="1"/>
</dbReference>